<protein>
    <submittedName>
        <fullName evidence="2">GAF domain-containing protein</fullName>
    </submittedName>
</protein>
<gene>
    <name evidence="2" type="ORF">ACFPPC_31470</name>
</gene>
<dbReference type="InterPro" id="IPR003018">
    <property type="entry name" value="GAF"/>
</dbReference>
<dbReference type="PANTHER" id="PTHR43102">
    <property type="entry name" value="SLR1143 PROTEIN"/>
    <property type="match status" value="1"/>
</dbReference>
<dbReference type="RefSeq" id="WP_291678616.1">
    <property type="nucleotide sequence ID" value="NZ_JBHSLV010000078.1"/>
</dbReference>
<reference evidence="3" key="1">
    <citation type="journal article" date="2019" name="Int. J. Syst. Evol. Microbiol.">
        <title>The Global Catalogue of Microorganisms (GCM) 10K type strain sequencing project: providing services to taxonomists for standard genome sequencing and annotation.</title>
        <authorList>
            <consortium name="The Broad Institute Genomics Platform"/>
            <consortium name="The Broad Institute Genome Sequencing Center for Infectious Disease"/>
            <person name="Wu L."/>
            <person name="Ma J."/>
        </authorList>
    </citation>
    <scope>NUCLEOTIDE SEQUENCE [LARGE SCALE GENOMIC DNA]</scope>
    <source>
        <strain evidence="3">CGMCC 1.16326</strain>
    </source>
</reference>
<keyword evidence="3" id="KW-1185">Reference proteome</keyword>
<dbReference type="InterPro" id="IPR029016">
    <property type="entry name" value="GAF-like_dom_sf"/>
</dbReference>
<sequence length="239" mass="26176">MLDTPPEEAFDRLTRLARRIFGVSMSTISFIDGHRQWFKSQQGMATCETDRGPAFCNIAIQQPTSLIVTDAVTDERFRDNPFVIGEPYVRFYAGIQLRCPEGHAIGTLCAIDPQPRTFGPRDQETLADLGALAMEVLELRRRSAAKTGSMVGDAGQSGLAREFAHGRSVLKAGRIVFNNGRAIVKCTVRQLSPDTAVVHVISTAKIPDRVALMIDADATSRLCSVNSRAEQHLALAFES</sequence>
<accession>A0ABW0HJP3</accession>
<proteinExistence type="predicted"/>
<dbReference type="Gene3D" id="3.30.450.40">
    <property type="match status" value="1"/>
</dbReference>
<name>A0ABW0HJP3_9HYPH</name>
<dbReference type="Proteomes" id="UP001596104">
    <property type="component" value="Unassembled WGS sequence"/>
</dbReference>
<feature type="domain" description="GAF" evidence="1">
    <location>
        <begin position="5"/>
        <end position="147"/>
    </location>
</feature>
<dbReference type="SMART" id="SM00065">
    <property type="entry name" value="GAF"/>
    <property type="match status" value="1"/>
</dbReference>
<evidence type="ECO:0000313" key="2">
    <source>
        <dbReference type="EMBL" id="MFC5397180.1"/>
    </source>
</evidence>
<dbReference type="EMBL" id="JBHSLV010000078">
    <property type="protein sequence ID" value="MFC5397180.1"/>
    <property type="molecule type" value="Genomic_DNA"/>
</dbReference>
<evidence type="ECO:0000313" key="3">
    <source>
        <dbReference type="Proteomes" id="UP001596104"/>
    </source>
</evidence>
<organism evidence="2 3">
    <name type="scientific">Bosea vestrisii</name>
    <dbReference type="NCBI Taxonomy" id="151416"/>
    <lineage>
        <taxon>Bacteria</taxon>
        <taxon>Pseudomonadati</taxon>
        <taxon>Pseudomonadota</taxon>
        <taxon>Alphaproteobacteria</taxon>
        <taxon>Hyphomicrobiales</taxon>
        <taxon>Boseaceae</taxon>
        <taxon>Bosea</taxon>
    </lineage>
</organism>
<dbReference type="PANTHER" id="PTHR43102:SF2">
    <property type="entry name" value="GAF DOMAIN-CONTAINING PROTEIN"/>
    <property type="match status" value="1"/>
</dbReference>
<dbReference type="SUPFAM" id="SSF55781">
    <property type="entry name" value="GAF domain-like"/>
    <property type="match status" value="1"/>
</dbReference>
<comment type="caution">
    <text evidence="2">The sequence shown here is derived from an EMBL/GenBank/DDBJ whole genome shotgun (WGS) entry which is preliminary data.</text>
</comment>
<evidence type="ECO:0000259" key="1">
    <source>
        <dbReference type="SMART" id="SM00065"/>
    </source>
</evidence>
<dbReference type="Pfam" id="PF01590">
    <property type="entry name" value="GAF"/>
    <property type="match status" value="1"/>
</dbReference>